<feature type="domain" description="3-hydroxyacyl-CoA dehydrogenase C-terminal" evidence="4">
    <location>
        <begin position="199"/>
        <end position="264"/>
    </location>
</feature>
<dbReference type="Pfam" id="PF02737">
    <property type="entry name" value="3HCDH_N"/>
    <property type="match status" value="1"/>
</dbReference>
<dbReference type="SUPFAM" id="SSF51735">
    <property type="entry name" value="NAD(P)-binding Rossmann-fold domains"/>
    <property type="match status" value="1"/>
</dbReference>
<dbReference type="Gene3D" id="1.10.1040.10">
    <property type="entry name" value="N-(1-d-carboxylethyl)-l-norvaline Dehydrogenase, domain 2"/>
    <property type="match status" value="1"/>
</dbReference>
<evidence type="ECO:0000313" key="7">
    <source>
        <dbReference type="Proteomes" id="UP001589828"/>
    </source>
</evidence>
<dbReference type="PROSITE" id="PS00067">
    <property type="entry name" value="3HCDH"/>
    <property type="match status" value="1"/>
</dbReference>
<keyword evidence="3" id="KW-0472">Membrane</keyword>
<name>A0ABV6KZQ0_9SPHI</name>
<dbReference type="SUPFAM" id="SSF48179">
    <property type="entry name" value="6-phosphogluconate dehydrogenase C-terminal domain-like"/>
    <property type="match status" value="1"/>
</dbReference>
<dbReference type="Pfam" id="PF00725">
    <property type="entry name" value="3HCDH"/>
    <property type="match status" value="1"/>
</dbReference>
<evidence type="ECO:0000256" key="1">
    <source>
        <dbReference type="ARBA" id="ARBA00009463"/>
    </source>
</evidence>
<evidence type="ECO:0000259" key="4">
    <source>
        <dbReference type="Pfam" id="PF00725"/>
    </source>
</evidence>
<keyword evidence="3" id="KW-0812">Transmembrane</keyword>
<evidence type="ECO:0000256" key="3">
    <source>
        <dbReference type="SAM" id="Phobius"/>
    </source>
</evidence>
<dbReference type="Proteomes" id="UP001589828">
    <property type="component" value="Unassembled WGS sequence"/>
</dbReference>
<dbReference type="PANTHER" id="PTHR48075">
    <property type="entry name" value="3-HYDROXYACYL-COA DEHYDROGENASE FAMILY PROTEIN"/>
    <property type="match status" value="1"/>
</dbReference>
<feature type="transmembrane region" description="Helical" evidence="3">
    <location>
        <begin position="21"/>
        <end position="42"/>
    </location>
</feature>
<dbReference type="InterPro" id="IPR013328">
    <property type="entry name" value="6PGD_dom2"/>
</dbReference>
<dbReference type="InterPro" id="IPR006180">
    <property type="entry name" value="3-OHacyl-CoA_DH_CS"/>
</dbReference>
<evidence type="ECO:0000313" key="6">
    <source>
        <dbReference type="EMBL" id="MFC0512954.1"/>
    </source>
</evidence>
<comment type="similarity">
    <text evidence="1">Belongs to the 3-hydroxyacyl-CoA dehydrogenase family.</text>
</comment>
<dbReference type="EMBL" id="JBHLTS010000004">
    <property type="protein sequence ID" value="MFC0512954.1"/>
    <property type="molecule type" value="Genomic_DNA"/>
</dbReference>
<comment type="caution">
    <text evidence="6">The sequence shown here is derived from an EMBL/GenBank/DDBJ whole genome shotgun (WGS) entry which is preliminary data.</text>
</comment>
<accession>A0ABV6KZQ0</accession>
<evidence type="ECO:0000256" key="2">
    <source>
        <dbReference type="ARBA" id="ARBA00023002"/>
    </source>
</evidence>
<keyword evidence="7" id="KW-1185">Reference proteome</keyword>
<feature type="domain" description="3-hydroxyacyl-CoA dehydrogenase NAD binding" evidence="5">
    <location>
        <begin position="20"/>
        <end position="195"/>
    </location>
</feature>
<dbReference type="RefSeq" id="WP_377020829.1">
    <property type="nucleotide sequence ID" value="NZ_JBHLTS010000004.1"/>
</dbReference>
<dbReference type="PANTHER" id="PTHR48075:SF1">
    <property type="entry name" value="LAMBDA-CRYSTALLIN HOMOLOG"/>
    <property type="match status" value="1"/>
</dbReference>
<dbReference type="InterPro" id="IPR036291">
    <property type="entry name" value="NAD(P)-bd_dom_sf"/>
</dbReference>
<organism evidence="6 7">
    <name type="scientific">Mucilaginibacter angelicae</name>
    <dbReference type="NCBI Taxonomy" id="869718"/>
    <lineage>
        <taxon>Bacteria</taxon>
        <taxon>Pseudomonadati</taxon>
        <taxon>Bacteroidota</taxon>
        <taxon>Sphingobacteriia</taxon>
        <taxon>Sphingobacteriales</taxon>
        <taxon>Sphingobacteriaceae</taxon>
        <taxon>Mucilaginibacter</taxon>
    </lineage>
</organism>
<dbReference type="InterPro" id="IPR006108">
    <property type="entry name" value="3HC_DH_C"/>
</dbReference>
<dbReference type="InterPro" id="IPR008927">
    <property type="entry name" value="6-PGluconate_DH-like_C_sf"/>
</dbReference>
<keyword evidence="3" id="KW-1133">Transmembrane helix</keyword>
<evidence type="ECO:0000259" key="5">
    <source>
        <dbReference type="Pfam" id="PF02737"/>
    </source>
</evidence>
<sequence>MSTISETSKKRAAFISEQKTIAVIGAGAIGLSWTALFLANGLNVIINDPRPDIQEVALHGLDLIKPTLSSLGYDVADLTARLSFESELGKAIENADFIQENGPENVAFKQDLYTRLEQFAKPGALMFSSSSSIPATVFAEKMKNAERVLIGHPFNPPHLIPLVEVVPGKHTSKEAIAEAIEFYKALGKHPVLIQKEITGFVANRLQCALLRESIHLVKSGVVTMEDLDGIVSSSIGLRWAAAGPFKTFTLGGGKGGFPHFIEGLGPMVGHIWEVLGTPTLDEPTKEILLEQAAESYGKIAIEDLEAERDGQQLAILKALNK</sequence>
<proteinExistence type="inferred from homology"/>
<gene>
    <name evidence="6" type="ORF">ACFFGT_02045</name>
</gene>
<protein>
    <submittedName>
        <fullName evidence="6">3-hydroxyacyl-CoA dehydrogenase NAD-binding domain-containing protein</fullName>
    </submittedName>
</protein>
<reference evidence="6 7" key="1">
    <citation type="submission" date="2024-09" db="EMBL/GenBank/DDBJ databases">
        <authorList>
            <person name="Sun Q."/>
            <person name="Mori K."/>
        </authorList>
    </citation>
    <scope>NUCLEOTIDE SEQUENCE [LARGE SCALE GENOMIC DNA]</scope>
    <source>
        <strain evidence="6 7">NCAIM B.02415</strain>
    </source>
</reference>
<keyword evidence="2" id="KW-0560">Oxidoreductase</keyword>
<dbReference type="Gene3D" id="3.40.50.720">
    <property type="entry name" value="NAD(P)-binding Rossmann-like Domain"/>
    <property type="match status" value="1"/>
</dbReference>
<dbReference type="InterPro" id="IPR006176">
    <property type="entry name" value="3-OHacyl-CoA_DH_NAD-bd"/>
</dbReference>